<dbReference type="SUPFAM" id="SSF111384">
    <property type="entry name" value="OmpH-like"/>
    <property type="match status" value="1"/>
</dbReference>
<name>Q01X66_SOLUE</name>
<reference evidence="4" key="1">
    <citation type="submission" date="2006-10" db="EMBL/GenBank/DDBJ databases">
        <title>Complete sequence of Solibacter usitatus Ellin6076.</title>
        <authorList>
            <consortium name="US DOE Joint Genome Institute"/>
            <person name="Copeland A."/>
            <person name="Lucas S."/>
            <person name="Lapidus A."/>
            <person name="Barry K."/>
            <person name="Detter J.C."/>
            <person name="Glavina del Rio T."/>
            <person name="Hammon N."/>
            <person name="Israni S."/>
            <person name="Dalin E."/>
            <person name="Tice H."/>
            <person name="Pitluck S."/>
            <person name="Thompson L.S."/>
            <person name="Brettin T."/>
            <person name="Bruce D."/>
            <person name="Han C."/>
            <person name="Tapia R."/>
            <person name="Gilna P."/>
            <person name="Schmutz J."/>
            <person name="Larimer F."/>
            <person name="Land M."/>
            <person name="Hauser L."/>
            <person name="Kyrpides N."/>
            <person name="Mikhailova N."/>
            <person name="Janssen P.H."/>
            <person name="Kuske C.R."/>
            <person name="Richardson P."/>
        </authorList>
    </citation>
    <scope>NUCLEOTIDE SEQUENCE</scope>
    <source>
        <strain evidence="4">Ellin6076</strain>
    </source>
</reference>
<dbReference type="Pfam" id="PF03938">
    <property type="entry name" value="OmpH"/>
    <property type="match status" value="1"/>
</dbReference>
<dbReference type="GO" id="GO:0050821">
    <property type="term" value="P:protein stabilization"/>
    <property type="evidence" value="ECO:0007669"/>
    <property type="project" value="TreeGrafter"/>
</dbReference>
<dbReference type="PANTHER" id="PTHR35089:SF1">
    <property type="entry name" value="CHAPERONE PROTEIN SKP"/>
    <property type="match status" value="1"/>
</dbReference>
<evidence type="ECO:0000256" key="1">
    <source>
        <dbReference type="ARBA" id="ARBA00009091"/>
    </source>
</evidence>
<evidence type="ECO:0000256" key="2">
    <source>
        <dbReference type="ARBA" id="ARBA00022729"/>
    </source>
</evidence>
<feature type="chain" id="PRO_5004162629" evidence="3">
    <location>
        <begin position="25"/>
        <end position="180"/>
    </location>
</feature>
<organism evidence="4">
    <name type="scientific">Solibacter usitatus (strain Ellin6076)</name>
    <dbReference type="NCBI Taxonomy" id="234267"/>
    <lineage>
        <taxon>Bacteria</taxon>
        <taxon>Pseudomonadati</taxon>
        <taxon>Acidobacteriota</taxon>
        <taxon>Terriglobia</taxon>
        <taxon>Bryobacterales</taxon>
        <taxon>Solibacteraceae</taxon>
        <taxon>Candidatus Solibacter</taxon>
    </lineage>
</organism>
<dbReference type="Gene3D" id="3.30.910.20">
    <property type="entry name" value="Skp domain"/>
    <property type="match status" value="1"/>
</dbReference>
<proteinExistence type="inferred from homology"/>
<evidence type="ECO:0000313" key="4">
    <source>
        <dbReference type="EMBL" id="ABJ85749.1"/>
    </source>
</evidence>
<comment type="similarity">
    <text evidence="1">Belongs to the Skp family.</text>
</comment>
<dbReference type="GO" id="GO:0005829">
    <property type="term" value="C:cytosol"/>
    <property type="evidence" value="ECO:0007669"/>
    <property type="project" value="TreeGrafter"/>
</dbReference>
<sequence length="180" mass="19430" precursor="true">MSLRLALRPLAVCSALFVFGHVAAAQTKVAVINLQKAVLESAEIKAASAAMEARYKPRVTQIETLDKEIAAIAQNLQSNAGKLTAQAESDLNAQGTKKQRDVQRLRDDLQADVDRDRNEILQKASVKMGDVVKKLAEEKGLDVVVDMPYTVFAKPALDITTDAIAAYDKAYPAAAPPAKK</sequence>
<gene>
    <name evidence="4" type="ordered locus">Acid_4790</name>
</gene>
<dbReference type="PANTHER" id="PTHR35089">
    <property type="entry name" value="CHAPERONE PROTEIN SKP"/>
    <property type="match status" value="1"/>
</dbReference>
<feature type="signal peptide" evidence="3">
    <location>
        <begin position="1"/>
        <end position="24"/>
    </location>
</feature>
<protein>
    <submittedName>
        <fullName evidence="4">Outer membrane chaperone Skp (OmpH)</fullName>
    </submittedName>
</protein>
<dbReference type="SMART" id="SM00935">
    <property type="entry name" value="OmpH"/>
    <property type="match status" value="1"/>
</dbReference>
<accession>Q01X66</accession>
<dbReference type="KEGG" id="sus:Acid_4790"/>
<dbReference type="OrthoDB" id="129656at2"/>
<dbReference type="InParanoid" id="Q01X66"/>
<dbReference type="HOGENOM" id="CLU_1495255_0_0_0"/>
<dbReference type="InterPro" id="IPR024930">
    <property type="entry name" value="Skp_dom_sf"/>
</dbReference>
<dbReference type="AlphaFoldDB" id="Q01X66"/>
<dbReference type="STRING" id="234267.Acid_4790"/>
<keyword evidence="2 3" id="KW-0732">Signal</keyword>
<dbReference type="EMBL" id="CP000473">
    <property type="protein sequence ID" value="ABJ85749.1"/>
    <property type="molecule type" value="Genomic_DNA"/>
</dbReference>
<dbReference type="GO" id="GO:0051082">
    <property type="term" value="F:unfolded protein binding"/>
    <property type="evidence" value="ECO:0007669"/>
    <property type="project" value="InterPro"/>
</dbReference>
<dbReference type="FunCoup" id="Q01X66">
    <property type="interactions" value="173"/>
</dbReference>
<dbReference type="InterPro" id="IPR005632">
    <property type="entry name" value="Chaperone_Skp"/>
</dbReference>
<evidence type="ECO:0000256" key="3">
    <source>
        <dbReference type="SAM" id="SignalP"/>
    </source>
</evidence>
<dbReference type="eggNOG" id="COG2825">
    <property type="taxonomic scope" value="Bacteria"/>
</dbReference>